<dbReference type="EMBL" id="CAJPUY010000022">
    <property type="protein sequence ID" value="CAG2154405.1"/>
    <property type="molecule type" value="Genomic_DNA"/>
</dbReference>
<dbReference type="Proteomes" id="UP000672934">
    <property type="component" value="Unassembled WGS sequence"/>
</dbReference>
<dbReference type="AlphaFoldDB" id="A0A916IYJ1"/>
<dbReference type="Gene3D" id="1.10.260.40">
    <property type="entry name" value="lambda repressor-like DNA-binding domains"/>
    <property type="match status" value="1"/>
</dbReference>
<sequence>MDIENTLRARDRAVAPSLLIPVNQPPPDPTFAISTRVRIERESREWSLSDLAQRSGVSKAMISKIERGEASPTATVLGKLSGAFGLPLSMLLALAEQAGERLSRAADQPVWTDPETGYTRRAVSPRSGSLLELVEVTLPPNARVSYPSSAFTFMHQQIWVRNGALVFEEGDMTHELEAGDCLQLGPPAPCTFFNPGNKPCSYVVALVRR</sequence>
<dbReference type="InterPro" id="IPR001387">
    <property type="entry name" value="Cro/C1-type_HTH"/>
</dbReference>
<feature type="domain" description="HTH cro/C1-type" evidence="2">
    <location>
        <begin position="37"/>
        <end position="91"/>
    </location>
</feature>
<dbReference type="Pfam" id="PF01381">
    <property type="entry name" value="HTH_3"/>
    <property type="match status" value="1"/>
</dbReference>
<dbReference type="PROSITE" id="PS50943">
    <property type="entry name" value="HTH_CROC1"/>
    <property type="match status" value="1"/>
</dbReference>
<comment type="caution">
    <text evidence="3">The sequence shown here is derived from an EMBL/GenBank/DDBJ whole genome shotgun (WGS) entry which is preliminary data.</text>
</comment>
<dbReference type="InterPro" id="IPR010982">
    <property type="entry name" value="Lambda_DNA-bd_dom_sf"/>
</dbReference>
<dbReference type="CDD" id="cd00093">
    <property type="entry name" value="HTH_XRE"/>
    <property type="match status" value="1"/>
</dbReference>
<gene>
    <name evidence="3" type="ORF">LMG31506_05072</name>
</gene>
<accession>A0A916IYJ1</accession>
<dbReference type="PANTHER" id="PTHR46797:SF10">
    <property type="entry name" value="BLR1115 PROTEIN"/>
    <property type="match status" value="1"/>
</dbReference>
<keyword evidence="4" id="KW-1185">Reference proteome</keyword>
<dbReference type="PANTHER" id="PTHR46797">
    <property type="entry name" value="HTH-TYPE TRANSCRIPTIONAL REGULATOR"/>
    <property type="match status" value="1"/>
</dbReference>
<dbReference type="GO" id="GO:0003700">
    <property type="term" value="F:DNA-binding transcription factor activity"/>
    <property type="evidence" value="ECO:0007669"/>
    <property type="project" value="TreeGrafter"/>
</dbReference>
<dbReference type="GO" id="GO:0005829">
    <property type="term" value="C:cytosol"/>
    <property type="evidence" value="ECO:0007669"/>
    <property type="project" value="TreeGrafter"/>
</dbReference>
<dbReference type="SMART" id="SM00530">
    <property type="entry name" value="HTH_XRE"/>
    <property type="match status" value="1"/>
</dbReference>
<dbReference type="InterPro" id="IPR050807">
    <property type="entry name" value="TransReg_Diox_bact_type"/>
</dbReference>
<dbReference type="CDD" id="cd02209">
    <property type="entry name" value="cupin_XRE_C"/>
    <property type="match status" value="1"/>
</dbReference>
<keyword evidence="1" id="KW-0238">DNA-binding</keyword>
<reference evidence="3" key="1">
    <citation type="submission" date="2021-03" db="EMBL/GenBank/DDBJ databases">
        <authorList>
            <person name="Peeters C."/>
        </authorList>
    </citation>
    <scope>NUCLEOTIDE SEQUENCE</scope>
    <source>
        <strain evidence="3">LMG 31506</strain>
    </source>
</reference>
<dbReference type="SUPFAM" id="SSF47413">
    <property type="entry name" value="lambda repressor-like DNA-binding domains"/>
    <property type="match status" value="1"/>
</dbReference>
<proteinExistence type="predicted"/>
<protein>
    <recommendedName>
        <fullName evidence="2">HTH cro/C1-type domain-containing protein</fullName>
    </recommendedName>
</protein>
<dbReference type="InterPro" id="IPR014710">
    <property type="entry name" value="RmlC-like_jellyroll"/>
</dbReference>
<dbReference type="Gene3D" id="2.60.120.10">
    <property type="entry name" value="Jelly Rolls"/>
    <property type="match status" value="1"/>
</dbReference>
<organism evidence="3 4">
    <name type="scientific">Cupriavidus yeoncheonensis</name>
    <dbReference type="NCBI Taxonomy" id="1462994"/>
    <lineage>
        <taxon>Bacteria</taxon>
        <taxon>Pseudomonadati</taxon>
        <taxon>Pseudomonadota</taxon>
        <taxon>Betaproteobacteria</taxon>
        <taxon>Burkholderiales</taxon>
        <taxon>Burkholderiaceae</taxon>
        <taxon>Cupriavidus</taxon>
    </lineage>
</organism>
<evidence type="ECO:0000313" key="4">
    <source>
        <dbReference type="Proteomes" id="UP000672934"/>
    </source>
</evidence>
<evidence type="ECO:0000256" key="1">
    <source>
        <dbReference type="ARBA" id="ARBA00023125"/>
    </source>
</evidence>
<dbReference type="SUPFAM" id="SSF51182">
    <property type="entry name" value="RmlC-like cupins"/>
    <property type="match status" value="1"/>
</dbReference>
<evidence type="ECO:0000259" key="2">
    <source>
        <dbReference type="PROSITE" id="PS50943"/>
    </source>
</evidence>
<name>A0A916IYJ1_9BURK</name>
<dbReference type="InterPro" id="IPR011051">
    <property type="entry name" value="RmlC_Cupin_sf"/>
</dbReference>
<dbReference type="GO" id="GO:0003677">
    <property type="term" value="F:DNA binding"/>
    <property type="evidence" value="ECO:0007669"/>
    <property type="project" value="UniProtKB-KW"/>
</dbReference>
<evidence type="ECO:0000313" key="3">
    <source>
        <dbReference type="EMBL" id="CAG2154405.1"/>
    </source>
</evidence>